<dbReference type="PIRSF" id="PIRSF028757">
    <property type="entry name" value="LD-carboxypeptidase"/>
    <property type="match status" value="1"/>
</dbReference>
<dbReference type="Gene3D" id="3.40.50.10740">
    <property type="entry name" value="Class I glutamine amidotransferase-like"/>
    <property type="match status" value="1"/>
</dbReference>
<dbReference type="PANTHER" id="PTHR30237:SF4">
    <property type="entry name" value="LD-CARBOXYPEPTIDASE C-TERMINAL DOMAIN-CONTAINING PROTEIN"/>
    <property type="match status" value="1"/>
</dbReference>
<dbReference type="RefSeq" id="WP_204469436.1">
    <property type="nucleotide sequence ID" value="NZ_JAFBCV010000034.1"/>
</dbReference>
<keyword evidence="6" id="KW-1185">Reference proteome</keyword>
<accession>A0ABS2T286</accession>
<feature type="domain" description="LD-carboxypeptidase C-terminal" evidence="4">
    <location>
        <begin position="211"/>
        <end position="330"/>
    </location>
</feature>
<name>A0ABS2T286_9BACI</name>
<sequence length="345" mass="38223">MRLLKPQKLNLGDKVATVSLGWGGAGDTGIKWRYKQGKKQLEEEFGLEVVEMPHTLAGSEFVYQNPEKRAEDLMSAFSDPTIKAIFCCIGGNESIRMLPYIDLNVIKENPKLFVGYSDNTVAHFICLKAGLSSMYGPSILVDFAETGGIPSYTKNSVVQTLFASDPIGDVPVSPTWTNDLFDWRDESTKKKKRSFQPNRPYEFIQGDQAVQGHLIGGCFEVIETLKGTSLFPDLSAFQGAILFLETSEVQAPSWYLEDGLRNYGTTGVLNELSGIVFAKPQHDVFYEEYKAIIVKVLAEFQLQHLPVLYNASFGHNEPQCIMPIGVMASLDPIKGTFSLLEAAVN</sequence>
<protein>
    <submittedName>
        <fullName evidence="5">Muramoyltetrapeptide carboxypeptidase LdcA involved in peptidoglycan recycling</fullName>
    </submittedName>
</protein>
<evidence type="ECO:0000256" key="1">
    <source>
        <dbReference type="ARBA" id="ARBA00010233"/>
    </source>
</evidence>
<organism evidence="5 6">
    <name type="scientific">Shouchella xiaoxiensis</name>
    <dbReference type="NCBI Taxonomy" id="766895"/>
    <lineage>
        <taxon>Bacteria</taxon>
        <taxon>Bacillati</taxon>
        <taxon>Bacillota</taxon>
        <taxon>Bacilli</taxon>
        <taxon>Bacillales</taxon>
        <taxon>Bacillaceae</taxon>
        <taxon>Shouchella</taxon>
    </lineage>
</organism>
<dbReference type="SUPFAM" id="SSF52317">
    <property type="entry name" value="Class I glutamine amidotransferase-like"/>
    <property type="match status" value="1"/>
</dbReference>
<keyword evidence="5" id="KW-0121">Carboxypeptidase</keyword>
<comment type="similarity">
    <text evidence="1">Belongs to the peptidase S66 family.</text>
</comment>
<keyword evidence="5" id="KW-0645">Protease</keyword>
<evidence type="ECO:0000259" key="4">
    <source>
        <dbReference type="Pfam" id="PF17676"/>
    </source>
</evidence>
<dbReference type="SUPFAM" id="SSF141986">
    <property type="entry name" value="LD-carboxypeptidase A C-terminal domain-like"/>
    <property type="match status" value="1"/>
</dbReference>
<dbReference type="EMBL" id="JAFBCV010000034">
    <property type="protein sequence ID" value="MBM7841376.1"/>
    <property type="molecule type" value="Genomic_DNA"/>
</dbReference>
<feature type="domain" description="LD-carboxypeptidase N-terminal" evidence="3">
    <location>
        <begin position="19"/>
        <end position="136"/>
    </location>
</feature>
<dbReference type="GO" id="GO:0004180">
    <property type="term" value="F:carboxypeptidase activity"/>
    <property type="evidence" value="ECO:0007669"/>
    <property type="project" value="UniProtKB-KW"/>
</dbReference>
<evidence type="ECO:0000259" key="3">
    <source>
        <dbReference type="Pfam" id="PF02016"/>
    </source>
</evidence>
<dbReference type="InterPro" id="IPR040921">
    <property type="entry name" value="Peptidase_S66C"/>
</dbReference>
<dbReference type="InterPro" id="IPR027478">
    <property type="entry name" value="LdcA_N"/>
</dbReference>
<dbReference type="Gene3D" id="3.50.30.60">
    <property type="entry name" value="LD-carboxypeptidase A C-terminal domain-like"/>
    <property type="match status" value="1"/>
</dbReference>
<dbReference type="Proteomes" id="UP001179280">
    <property type="component" value="Unassembled WGS sequence"/>
</dbReference>
<dbReference type="InterPro" id="IPR003507">
    <property type="entry name" value="S66_fam"/>
</dbReference>
<dbReference type="InterPro" id="IPR029062">
    <property type="entry name" value="Class_I_gatase-like"/>
</dbReference>
<dbReference type="InterPro" id="IPR027461">
    <property type="entry name" value="Carboxypeptidase_A_C_sf"/>
</dbReference>
<keyword evidence="2" id="KW-0378">Hydrolase</keyword>
<evidence type="ECO:0000313" key="6">
    <source>
        <dbReference type="Proteomes" id="UP001179280"/>
    </source>
</evidence>
<evidence type="ECO:0000256" key="2">
    <source>
        <dbReference type="ARBA" id="ARBA00022801"/>
    </source>
</evidence>
<dbReference type="CDD" id="cd07062">
    <property type="entry name" value="Peptidase_S66_mccF_like"/>
    <property type="match status" value="1"/>
</dbReference>
<reference evidence="5" key="1">
    <citation type="submission" date="2021-01" db="EMBL/GenBank/DDBJ databases">
        <title>Genomic Encyclopedia of Type Strains, Phase IV (KMG-IV): sequencing the most valuable type-strain genomes for metagenomic binning, comparative biology and taxonomic classification.</title>
        <authorList>
            <person name="Goeker M."/>
        </authorList>
    </citation>
    <scope>NUCLEOTIDE SEQUENCE</scope>
    <source>
        <strain evidence="5">DSM 21943</strain>
    </source>
</reference>
<evidence type="ECO:0000313" key="5">
    <source>
        <dbReference type="EMBL" id="MBM7841376.1"/>
    </source>
</evidence>
<dbReference type="Pfam" id="PF02016">
    <property type="entry name" value="Peptidase_S66"/>
    <property type="match status" value="1"/>
</dbReference>
<gene>
    <name evidence="5" type="ORF">JOC54_004680</name>
</gene>
<dbReference type="PANTHER" id="PTHR30237">
    <property type="entry name" value="MURAMOYLTETRAPEPTIDE CARBOXYPEPTIDASE"/>
    <property type="match status" value="1"/>
</dbReference>
<dbReference type="InterPro" id="IPR040449">
    <property type="entry name" value="Peptidase_S66_N"/>
</dbReference>
<dbReference type="Pfam" id="PF17676">
    <property type="entry name" value="Peptidase_S66C"/>
    <property type="match status" value="1"/>
</dbReference>
<comment type="caution">
    <text evidence="5">The sequence shown here is derived from an EMBL/GenBank/DDBJ whole genome shotgun (WGS) entry which is preliminary data.</text>
</comment>
<proteinExistence type="inferred from homology"/>